<dbReference type="VEuPathDB" id="VectorBase:AFUN000365"/>
<dbReference type="InterPro" id="IPR001873">
    <property type="entry name" value="ENaC"/>
</dbReference>
<evidence type="ECO:0000256" key="10">
    <source>
        <dbReference type="ARBA" id="ARBA00023201"/>
    </source>
</evidence>
<name>A0A182R2H4_ANOFN</name>
<dbReference type="AlphaFoldDB" id="A0A182R2H4"/>
<evidence type="ECO:0000256" key="12">
    <source>
        <dbReference type="RuleBase" id="RU000679"/>
    </source>
</evidence>
<evidence type="ECO:0000256" key="5">
    <source>
        <dbReference type="ARBA" id="ARBA00022692"/>
    </source>
</evidence>
<comment type="similarity">
    <text evidence="2 12">Belongs to the amiloride-sensitive sodium channel (TC 1.A.6) family.</text>
</comment>
<evidence type="ECO:0000256" key="8">
    <source>
        <dbReference type="ARBA" id="ARBA00023065"/>
    </source>
</evidence>
<reference evidence="14" key="1">
    <citation type="submission" date="2020-05" db="UniProtKB">
        <authorList>
            <consortium name="EnsemblMetazoa"/>
        </authorList>
    </citation>
    <scope>IDENTIFICATION</scope>
    <source>
        <strain evidence="14">FUMOZ</strain>
    </source>
</reference>
<keyword evidence="5 12" id="KW-0812">Transmembrane</keyword>
<protein>
    <recommendedName>
        <fullName evidence="15">Sodium channel protein Nach</fullName>
    </recommendedName>
</protein>
<keyword evidence="3 12" id="KW-0813">Transport</keyword>
<dbReference type="VEuPathDB" id="VectorBase:AFUN2_011831"/>
<dbReference type="GO" id="GO:0015280">
    <property type="term" value="F:ligand-gated sodium channel activity"/>
    <property type="evidence" value="ECO:0007669"/>
    <property type="project" value="TreeGrafter"/>
</dbReference>
<dbReference type="PANTHER" id="PTHR11690:SF285">
    <property type="entry name" value="PICKPOCKET 3"/>
    <property type="match status" value="1"/>
</dbReference>
<keyword evidence="9 13" id="KW-0472">Membrane</keyword>
<evidence type="ECO:0000256" key="11">
    <source>
        <dbReference type="ARBA" id="ARBA00023303"/>
    </source>
</evidence>
<accession>A0A182R2H4</accession>
<dbReference type="STRING" id="62324.A0A182R2H4"/>
<evidence type="ECO:0000256" key="13">
    <source>
        <dbReference type="SAM" id="Phobius"/>
    </source>
</evidence>
<dbReference type="EnsemblMetazoa" id="AFUN000365-RA">
    <property type="protein sequence ID" value="AFUN000365-PA"/>
    <property type="gene ID" value="AFUN000365"/>
</dbReference>
<evidence type="ECO:0000256" key="9">
    <source>
        <dbReference type="ARBA" id="ARBA00023136"/>
    </source>
</evidence>
<dbReference type="GO" id="GO:0005886">
    <property type="term" value="C:plasma membrane"/>
    <property type="evidence" value="ECO:0007669"/>
    <property type="project" value="TreeGrafter"/>
</dbReference>
<keyword evidence="7" id="KW-0915">Sodium</keyword>
<keyword evidence="4 12" id="KW-0894">Sodium channel</keyword>
<proteinExistence type="inferred from homology"/>
<comment type="subcellular location">
    <subcellularLocation>
        <location evidence="1">Membrane</location>
        <topology evidence="1">Multi-pass membrane protein</topology>
    </subcellularLocation>
</comment>
<sequence length="509" mass="58345">MTLCEGEYTISTTVTNHKMVKKVEKASSTKEASFNQKLFAVLNVPGLQYVFDHRKHPLERIFWVLVILAALRGMLFLGQYQYARYRANPTAIQMDKNYRDWIGIMPGLTFCFHDRIDWKRAEEYLERFHFSIGLTGYETTREGLSSNETTGTTRYLADFVQTLVGATATDLGNLSRFLNDSRLAIDVNVLELISMVHPNHDIAINSFEPAHGTLLQVHQIVTERGICYALNAPLALLLHVNGTGQWASEKDVPGWSPISCEFSKHQCYMKLDMYRSTVSYAIHSPYEVATSDQLFTHVEESDELVAVYSVLETVANERLKDLTVRQRNCYFYDEVYEQLPLYSHNLCIMSCRARRALAACRCRPHFYPFAEGPPCNVQGLHCLQQHPDWYNDGDCKCLKSCTDVGYYVASLSKTQWTAEGGIPFTHKASLRWEILQPKTRLRRVLIFSYEDLLVSFGGAVALFLGKNGFYLSKIVEFLVLETFGWVRRKFCMRNDRKKNRTKPAVTVSK</sequence>
<evidence type="ECO:0000313" key="14">
    <source>
        <dbReference type="EnsemblMetazoa" id="AFUN000365-PA"/>
    </source>
</evidence>
<evidence type="ECO:0000256" key="4">
    <source>
        <dbReference type="ARBA" id="ARBA00022461"/>
    </source>
</evidence>
<keyword evidence="6 13" id="KW-1133">Transmembrane helix</keyword>
<keyword evidence="10 12" id="KW-0739">Sodium transport</keyword>
<evidence type="ECO:0000256" key="6">
    <source>
        <dbReference type="ARBA" id="ARBA00022989"/>
    </source>
</evidence>
<dbReference type="Pfam" id="PF00858">
    <property type="entry name" value="ASC"/>
    <property type="match status" value="1"/>
</dbReference>
<evidence type="ECO:0000256" key="7">
    <source>
        <dbReference type="ARBA" id="ARBA00023053"/>
    </source>
</evidence>
<evidence type="ECO:0000256" key="2">
    <source>
        <dbReference type="ARBA" id="ARBA00007193"/>
    </source>
</evidence>
<dbReference type="Gene3D" id="1.10.287.820">
    <property type="entry name" value="Acid-sensing ion channel domain"/>
    <property type="match status" value="1"/>
</dbReference>
<evidence type="ECO:0000256" key="3">
    <source>
        <dbReference type="ARBA" id="ARBA00022448"/>
    </source>
</evidence>
<keyword evidence="8 12" id="KW-0406">Ion transport</keyword>
<dbReference type="PANTHER" id="PTHR11690">
    <property type="entry name" value="AMILORIDE-SENSITIVE SODIUM CHANNEL-RELATED"/>
    <property type="match status" value="1"/>
</dbReference>
<evidence type="ECO:0008006" key="15">
    <source>
        <dbReference type="Google" id="ProtNLM"/>
    </source>
</evidence>
<feature type="transmembrane region" description="Helical" evidence="13">
    <location>
        <begin position="61"/>
        <end position="78"/>
    </location>
</feature>
<keyword evidence="11 12" id="KW-0407">Ion channel</keyword>
<organism evidence="14">
    <name type="scientific">Anopheles funestus</name>
    <name type="common">African malaria mosquito</name>
    <dbReference type="NCBI Taxonomy" id="62324"/>
    <lineage>
        <taxon>Eukaryota</taxon>
        <taxon>Metazoa</taxon>
        <taxon>Ecdysozoa</taxon>
        <taxon>Arthropoda</taxon>
        <taxon>Hexapoda</taxon>
        <taxon>Insecta</taxon>
        <taxon>Pterygota</taxon>
        <taxon>Neoptera</taxon>
        <taxon>Endopterygota</taxon>
        <taxon>Diptera</taxon>
        <taxon>Nematocera</taxon>
        <taxon>Culicoidea</taxon>
        <taxon>Culicidae</taxon>
        <taxon>Anophelinae</taxon>
        <taxon>Anopheles</taxon>
    </lineage>
</organism>
<evidence type="ECO:0000256" key="1">
    <source>
        <dbReference type="ARBA" id="ARBA00004141"/>
    </source>
</evidence>